<evidence type="ECO:0000256" key="1">
    <source>
        <dbReference type="ARBA" id="ARBA00005505"/>
    </source>
</evidence>
<dbReference type="GO" id="GO:0005737">
    <property type="term" value="C:cytoplasm"/>
    <property type="evidence" value="ECO:0007669"/>
    <property type="project" value="UniProtKB-UniRule"/>
</dbReference>
<evidence type="ECO:0000256" key="3">
    <source>
        <dbReference type="ARBA" id="ARBA00022553"/>
    </source>
</evidence>
<feature type="compositionally biased region" description="Basic and acidic residues" evidence="13">
    <location>
        <begin position="11"/>
        <end position="24"/>
    </location>
</feature>
<dbReference type="PROSITE" id="PS50011">
    <property type="entry name" value="PROTEIN_KINASE_DOM"/>
    <property type="match status" value="1"/>
</dbReference>
<comment type="catalytic activity">
    <reaction evidence="8 10">
        <text>L-threonyl-[protein] + ATP = O-phospho-L-threonyl-[protein] + ADP + H(+)</text>
        <dbReference type="Rhea" id="RHEA:46608"/>
        <dbReference type="Rhea" id="RHEA-COMP:11060"/>
        <dbReference type="Rhea" id="RHEA-COMP:11605"/>
        <dbReference type="ChEBI" id="CHEBI:15378"/>
        <dbReference type="ChEBI" id="CHEBI:30013"/>
        <dbReference type="ChEBI" id="CHEBI:30616"/>
        <dbReference type="ChEBI" id="CHEBI:61977"/>
        <dbReference type="ChEBI" id="CHEBI:456216"/>
        <dbReference type="EC" id="2.7.11.1"/>
    </reaction>
</comment>
<evidence type="ECO:0000313" key="16">
    <source>
        <dbReference type="RefSeq" id="XP_028275757.1"/>
    </source>
</evidence>
<dbReference type="Gene3D" id="3.30.200.20">
    <property type="entry name" value="Phosphorylase Kinase, domain 1"/>
    <property type="match status" value="1"/>
</dbReference>
<comment type="catalytic activity">
    <reaction evidence="9 10">
        <text>L-seryl-[protein] + ATP = O-phospho-L-seryl-[protein] + ADP + H(+)</text>
        <dbReference type="Rhea" id="RHEA:17989"/>
        <dbReference type="Rhea" id="RHEA-COMP:9863"/>
        <dbReference type="Rhea" id="RHEA-COMP:11604"/>
        <dbReference type="ChEBI" id="CHEBI:15378"/>
        <dbReference type="ChEBI" id="CHEBI:29999"/>
        <dbReference type="ChEBI" id="CHEBI:30616"/>
        <dbReference type="ChEBI" id="CHEBI:83421"/>
        <dbReference type="ChEBI" id="CHEBI:456216"/>
        <dbReference type="EC" id="2.7.11.1"/>
    </reaction>
</comment>
<dbReference type="InterPro" id="IPR000719">
    <property type="entry name" value="Prot_kinase_dom"/>
</dbReference>
<keyword evidence="4 10" id="KW-0808">Transferase</keyword>
<dbReference type="GO" id="GO:0106310">
    <property type="term" value="F:protein serine kinase activity"/>
    <property type="evidence" value="ECO:0007669"/>
    <property type="project" value="UniProtKB-UniRule"/>
</dbReference>
<proteinExistence type="inferred from homology"/>
<feature type="binding site" evidence="12">
    <location>
        <position position="221"/>
    </location>
    <ligand>
        <name>ATP</name>
        <dbReference type="ChEBI" id="CHEBI:30616"/>
    </ligand>
</feature>
<dbReference type="Proteomes" id="UP000515145">
    <property type="component" value="Chromosome 13"/>
</dbReference>
<dbReference type="InParanoid" id="A0A6P7JFT2"/>
<protein>
    <recommendedName>
        <fullName evidence="10">Serine/threonine-protein kinase</fullName>
        <ecNumber evidence="10">2.7.11.1</ecNumber>
    </recommendedName>
</protein>
<evidence type="ECO:0000256" key="5">
    <source>
        <dbReference type="ARBA" id="ARBA00022741"/>
    </source>
</evidence>
<keyword evidence="7 10" id="KW-0067">ATP-binding</keyword>
<comment type="similarity">
    <text evidence="1 10">Belongs to the protein kinase superfamily. CAMK Ser/Thr protein kinase family. PIM subfamily.</text>
</comment>
<evidence type="ECO:0000256" key="2">
    <source>
        <dbReference type="ARBA" id="ARBA00022527"/>
    </source>
</evidence>
<evidence type="ECO:0000313" key="15">
    <source>
        <dbReference type="Proteomes" id="UP000515145"/>
    </source>
</evidence>
<sequence length="400" mass="46056">MSHSSSAYSNEPDHTRTEKRKAEGDIADSGPKRRRRCDPNKTTTKQSLERSPESDLNKRQQSEKRKAESHKEERRAKRRRSRSPERPVRAAQEVIDISSRVSSDSRFVLSNDNNQLDCGDNLSPEEEKIYQMSSKANTKRDHFNNTYTQLEPIGSGGFGSVFAGIRKKDNREHCNGQTYFVALEVAYMLKTEGVPGEVRRSATVSLLDWYYLDDQLVLVMERPPFAMDLHKYLKTVKGGYLQEHQAMSVLKQLVDASIDIHSKGIFHRDLKPENLLMDTEHKEHKLLVIDFGCATFSTENTFETFCGTLEYAPPEWFTKGEYQARPTTVWQIGAIFYSMLKGHRVFKTQNFTRGRIKINPKLSKRCKQLLRMCLVKKPTERATLEELKICLNNMQPQPSV</sequence>
<dbReference type="OrthoDB" id="8596411at2759"/>
<evidence type="ECO:0000256" key="10">
    <source>
        <dbReference type="PIRNR" id="PIRNR037993"/>
    </source>
</evidence>
<feature type="domain" description="Protein kinase" evidence="14">
    <location>
        <begin position="147"/>
        <end position="400"/>
    </location>
</feature>
<evidence type="ECO:0000256" key="13">
    <source>
        <dbReference type="SAM" id="MobiDB-lite"/>
    </source>
</evidence>
<keyword evidence="5 10" id="KW-0547">Nucleotide-binding</keyword>
<accession>A0A6P7JFT2</accession>
<reference evidence="16" key="1">
    <citation type="submission" date="2025-08" db="UniProtKB">
        <authorList>
            <consortium name="RefSeq"/>
        </authorList>
    </citation>
    <scope>IDENTIFICATION</scope>
</reference>
<dbReference type="Gene3D" id="1.10.510.10">
    <property type="entry name" value="Transferase(Phosphotransferase) domain 1"/>
    <property type="match status" value="1"/>
</dbReference>
<evidence type="ECO:0000256" key="9">
    <source>
        <dbReference type="ARBA" id="ARBA00048679"/>
    </source>
</evidence>
<dbReference type="InterPro" id="IPR051138">
    <property type="entry name" value="PIM_Ser/Thr_kinase"/>
</dbReference>
<evidence type="ECO:0000256" key="7">
    <source>
        <dbReference type="ARBA" id="ARBA00022840"/>
    </source>
</evidence>
<organism evidence="15 16">
    <name type="scientific">Parambassis ranga</name>
    <name type="common">Indian glassy fish</name>
    <dbReference type="NCBI Taxonomy" id="210632"/>
    <lineage>
        <taxon>Eukaryota</taxon>
        <taxon>Metazoa</taxon>
        <taxon>Chordata</taxon>
        <taxon>Craniata</taxon>
        <taxon>Vertebrata</taxon>
        <taxon>Euteleostomi</taxon>
        <taxon>Actinopterygii</taxon>
        <taxon>Neopterygii</taxon>
        <taxon>Teleostei</taxon>
        <taxon>Neoteleostei</taxon>
        <taxon>Acanthomorphata</taxon>
        <taxon>Ovalentaria</taxon>
        <taxon>Ambassidae</taxon>
        <taxon>Parambassis</taxon>
    </lineage>
</organism>
<keyword evidence="3" id="KW-0597">Phosphoprotein</keyword>
<dbReference type="SMART" id="SM00220">
    <property type="entry name" value="S_TKc"/>
    <property type="match status" value="1"/>
</dbReference>
<dbReference type="InterPro" id="IPR017348">
    <property type="entry name" value="PIM1/2/3"/>
</dbReference>
<keyword evidence="6 10" id="KW-0418">Kinase</keyword>
<feature type="binding site" evidence="12">
    <location>
        <position position="228"/>
    </location>
    <ligand>
        <name>ATP</name>
        <dbReference type="ChEBI" id="CHEBI:30616"/>
    </ligand>
</feature>
<feature type="active site" description="Proton acceptor" evidence="11">
    <location>
        <position position="269"/>
    </location>
</feature>
<dbReference type="Pfam" id="PF00069">
    <property type="entry name" value="Pkinase"/>
    <property type="match status" value="1"/>
</dbReference>
<dbReference type="PANTHER" id="PTHR22984:SF11">
    <property type="entry name" value="AURORA KINASE-RELATED"/>
    <property type="match status" value="1"/>
</dbReference>
<dbReference type="GO" id="GO:0005524">
    <property type="term" value="F:ATP binding"/>
    <property type="evidence" value="ECO:0007669"/>
    <property type="project" value="UniProtKB-UniRule"/>
</dbReference>
<evidence type="ECO:0000259" key="14">
    <source>
        <dbReference type="PROSITE" id="PS50011"/>
    </source>
</evidence>
<dbReference type="PANTHER" id="PTHR22984">
    <property type="entry name" value="SERINE/THREONINE-PROTEIN KINASE PIM"/>
    <property type="match status" value="1"/>
</dbReference>
<dbReference type="GeneID" id="114445026"/>
<gene>
    <name evidence="16" type="primary">LOC114445026</name>
</gene>
<feature type="region of interest" description="Disordered" evidence="13">
    <location>
        <begin position="1"/>
        <end position="97"/>
    </location>
</feature>
<keyword evidence="15" id="KW-1185">Reference proteome</keyword>
<dbReference type="RefSeq" id="XP_028275757.1">
    <property type="nucleotide sequence ID" value="XM_028419956.1"/>
</dbReference>
<dbReference type="GO" id="GO:0004674">
    <property type="term" value="F:protein serine/threonine kinase activity"/>
    <property type="evidence" value="ECO:0007669"/>
    <property type="project" value="UniProtKB-UniRule"/>
</dbReference>
<evidence type="ECO:0000256" key="4">
    <source>
        <dbReference type="ARBA" id="ARBA00022679"/>
    </source>
</evidence>
<dbReference type="InterPro" id="IPR011009">
    <property type="entry name" value="Kinase-like_dom_sf"/>
</dbReference>
<dbReference type="GO" id="GO:0007346">
    <property type="term" value="P:regulation of mitotic cell cycle"/>
    <property type="evidence" value="ECO:0007669"/>
    <property type="project" value="TreeGrafter"/>
</dbReference>
<dbReference type="GO" id="GO:0043066">
    <property type="term" value="P:negative regulation of apoptotic process"/>
    <property type="evidence" value="ECO:0007669"/>
    <property type="project" value="UniProtKB-UniRule"/>
</dbReference>
<comment type="function">
    <text evidence="10">Proto-oncogene with serine/threonine kinase activity involved in cell survival and cell proliferation.</text>
</comment>
<keyword evidence="2 10" id="KW-0723">Serine/threonine-protein kinase</keyword>
<dbReference type="InterPro" id="IPR008271">
    <property type="entry name" value="Ser/Thr_kinase_AS"/>
</dbReference>
<evidence type="ECO:0000256" key="11">
    <source>
        <dbReference type="PIRSR" id="PIRSR037993-1"/>
    </source>
</evidence>
<feature type="compositionally biased region" description="Basic and acidic residues" evidence="13">
    <location>
        <begin position="47"/>
        <end position="75"/>
    </location>
</feature>
<dbReference type="PROSITE" id="PS00108">
    <property type="entry name" value="PROTEIN_KINASE_ST"/>
    <property type="match status" value="1"/>
</dbReference>
<dbReference type="SUPFAM" id="SSF56112">
    <property type="entry name" value="Protein kinase-like (PK-like)"/>
    <property type="match status" value="1"/>
</dbReference>
<evidence type="ECO:0000256" key="6">
    <source>
        <dbReference type="ARBA" id="ARBA00022777"/>
    </source>
</evidence>
<dbReference type="AlphaFoldDB" id="A0A6P7JFT2"/>
<evidence type="ECO:0000256" key="12">
    <source>
        <dbReference type="PIRSR" id="PIRSR037993-2"/>
    </source>
</evidence>
<dbReference type="EC" id="2.7.11.1" evidence="10"/>
<name>A0A6P7JFT2_9TELE</name>
<dbReference type="PIRSF" id="PIRSF037993">
    <property type="entry name" value="STPK_Pim-1"/>
    <property type="match status" value="1"/>
</dbReference>
<evidence type="ECO:0000256" key="8">
    <source>
        <dbReference type="ARBA" id="ARBA00047899"/>
    </source>
</evidence>